<evidence type="ECO:0000313" key="1">
    <source>
        <dbReference type="EMBL" id="NUV77131.1"/>
    </source>
</evidence>
<dbReference type="EMBL" id="JAANNW010000024">
    <property type="protein sequence ID" value="NUV77131.1"/>
    <property type="molecule type" value="Genomic_DNA"/>
</dbReference>
<comment type="caution">
    <text evidence="1">The sequence shown here is derived from an EMBL/GenBank/DDBJ whole genome shotgun (WGS) entry which is preliminary data.</text>
</comment>
<name>A0ACC7Y625_9ACTN</name>
<organism evidence="1 2">
    <name type="scientific">Streptomyces fungicidicus</name>
    <dbReference type="NCBI Taxonomy" id="68203"/>
    <lineage>
        <taxon>Bacteria</taxon>
        <taxon>Bacillati</taxon>
        <taxon>Actinomycetota</taxon>
        <taxon>Actinomycetes</taxon>
        <taxon>Kitasatosporales</taxon>
        <taxon>Streptomycetaceae</taxon>
        <taxon>Streptomyces</taxon>
    </lineage>
</organism>
<reference evidence="1" key="1">
    <citation type="submission" date="2020-03" db="EMBL/GenBank/DDBJ databases">
        <title>Complete genome sequence of sixteen Streptomyces strains facilitates identification of candidate genes involved in plant growth-promotion in grain legumes and cereals.</title>
        <authorList>
            <person name="Gopalakrishnan S."/>
            <person name="Thakur V."/>
            <person name="Saxena R."/>
            <person name="Vadlamudi S."/>
            <person name="Purohit S."/>
            <person name="Kumar V."/>
            <person name="Rathore A."/>
            <person name="Chitikineni A."/>
            <person name="Varshney R.K."/>
        </authorList>
    </citation>
    <scope>NUCLEOTIDE SEQUENCE</scope>
    <source>
        <strain evidence="1">CAI-93</strain>
    </source>
</reference>
<accession>A0ACC7Y625</accession>
<keyword evidence="2" id="KW-1185">Reference proteome</keyword>
<evidence type="ECO:0000313" key="2">
    <source>
        <dbReference type="Proteomes" id="UP000556843"/>
    </source>
</evidence>
<sequence length="104" mass="11603">MAQLSVTPRTAGDVTRLGLAGRITISVSHLHSLFAGRDTTVAARVRRRRLQRARRDLGDPALGAAPVHHIAARRGFHDHSTFTRAFRGAYGMTPREYRRGYTPR</sequence>
<proteinExistence type="predicted"/>
<protein>
    <submittedName>
        <fullName evidence="1">Helix-turn-helix domain-containing protein</fullName>
    </submittedName>
</protein>
<dbReference type="Proteomes" id="UP000556843">
    <property type="component" value="Unassembled WGS sequence"/>
</dbReference>
<gene>
    <name evidence="1" type="ORF">G6W56_23885</name>
</gene>